<feature type="compositionally biased region" description="Acidic residues" evidence="2">
    <location>
        <begin position="191"/>
        <end position="204"/>
    </location>
</feature>
<accession>A0A077ZWQ8</accession>
<protein>
    <recommendedName>
        <fullName evidence="5">Morn repeat protein</fullName>
    </recommendedName>
</protein>
<keyword evidence="4" id="KW-1185">Reference proteome</keyword>
<reference evidence="3 4" key="1">
    <citation type="submission" date="2014-06" db="EMBL/GenBank/DDBJ databases">
        <authorList>
            <person name="Swart Estienne"/>
        </authorList>
    </citation>
    <scope>NUCLEOTIDE SEQUENCE [LARGE SCALE GENOMIC DNA]</scope>
    <source>
        <strain evidence="3 4">130c</strain>
    </source>
</reference>
<dbReference type="EMBL" id="CCKQ01002935">
    <property type="protein sequence ID" value="CDW74031.1"/>
    <property type="molecule type" value="Genomic_DNA"/>
</dbReference>
<dbReference type="Proteomes" id="UP000039865">
    <property type="component" value="Unassembled WGS sequence"/>
</dbReference>
<evidence type="ECO:0008006" key="5">
    <source>
        <dbReference type="Google" id="ProtNLM"/>
    </source>
</evidence>
<dbReference type="SUPFAM" id="SSF82185">
    <property type="entry name" value="Histone H3 K4-specific methyltransferase SET7/9 N-terminal domain"/>
    <property type="match status" value="2"/>
</dbReference>
<evidence type="ECO:0000313" key="3">
    <source>
        <dbReference type="EMBL" id="CDW74031.1"/>
    </source>
</evidence>
<dbReference type="Gene3D" id="2.20.110.10">
    <property type="entry name" value="Histone H3 K4-specific methyltransferase SET7/9 N-terminal domain"/>
    <property type="match status" value="3"/>
</dbReference>
<evidence type="ECO:0000256" key="1">
    <source>
        <dbReference type="ARBA" id="ARBA00022737"/>
    </source>
</evidence>
<dbReference type="PANTHER" id="PTHR43215:SF14">
    <property type="entry name" value="RADIAL SPOKE HEAD 1 HOMOLOG"/>
    <property type="match status" value="1"/>
</dbReference>
<evidence type="ECO:0000313" key="4">
    <source>
        <dbReference type="Proteomes" id="UP000039865"/>
    </source>
</evidence>
<dbReference type="OrthoDB" id="270720at2759"/>
<dbReference type="OMA" id="IYEGAWF"/>
<organism evidence="3 4">
    <name type="scientific">Stylonychia lemnae</name>
    <name type="common">Ciliate</name>
    <dbReference type="NCBI Taxonomy" id="5949"/>
    <lineage>
        <taxon>Eukaryota</taxon>
        <taxon>Sar</taxon>
        <taxon>Alveolata</taxon>
        <taxon>Ciliophora</taxon>
        <taxon>Intramacronucleata</taxon>
        <taxon>Spirotrichea</taxon>
        <taxon>Stichotrichia</taxon>
        <taxon>Sporadotrichida</taxon>
        <taxon>Oxytrichidae</taxon>
        <taxon>Stylonychinae</taxon>
        <taxon>Stylonychia</taxon>
    </lineage>
</organism>
<dbReference type="SMART" id="SM00698">
    <property type="entry name" value="MORN"/>
    <property type="match status" value="5"/>
</dbReference>
<sequence length="233" mass="26840">MADEEDTPKYILITENREKKHISREYAGKGTAYYPNGDIYEGDFQDGIREGRGKYFYASNGDKYDGEWKQNFKHGIGQMQYNGKGDYNGYWENGRRHGEGVFTYPNGDKYSGWWKFGDKEGTGTYVFKATGMKLFGQWKQGKIESGRWTYPNGMYYEGAFENNKPSGKGRWVYKNGNQLTGHYEQKKKGEEGEDEPVEEELEEGAEPKPKFSLIWHSDTNIAEAAHMVNSVEQ</sequence>
<dbReference type="GO" id="GO:0005829">
    <property type="term" value="C:cytosol"/>
    <property type="evidence" value="ECO:0007669"/>
    <property type="project" value="TreeGrafter"/>
</dbReference>
<keyword evidence="1" id="KW-0677">Repeat</keyword>
<dbReference type="AlphaFoldDB" id="A0A077ZWQ8"/>
<dbReference type="InParanoid" id="A0A077ZWQ8"/>
<dbReference type="Pfam" id="PF02493">
    <property type="entry name" value="MORN"/>
    <property type="match status" value="7"/>
</dbReference>
<evidence type="ECO:0000256" key="2">
    <source>
        <dbReference type="SAM" id="MobiDB-lite"/>
    </source>
</evidence>
<gene>
    <name evidence="3" type="primary">Contig1956.g79</name>
    <name evidence="3" type="ORF">STYLEM_3023</name>
</gene>
<feature type="region of interest" description="Disordered" evidence="2">
    <location>
        <begin position="182"/>
        <end position="210"/>
    </location>
</feature>
<dbReference type="PANTHER" id="PTHR43215">
    <property type="entry name" value="RADIAL SPOKE HEAD 1 HOMOLOG"/>
    <property type="match status" value="1"/>
</dbReference>
<name>A0A077ZWQ8_STYLE</name>
<proteinExistence type="predicted"/>
<dbReference type="InterPro" id="IPR003409">
    <property type="entry name" value="MORN"/>
</dbReference>